<reference evidence="2" key="1">
    <citation type="journal article" date="2013" name="Science">
        <title>Comparative analysis of bat genomes provides insight into the evolution of flight and immunity.</title>
        <authorList>
            <person name="Zhang G."/>
            <person name="Cowled C."/>
            <person name="Shi Z."/>
            <person name="Huang Z."/>
            <person name="Bishop-Lilly K.A."/>
            <person name="Fang X."/>
            <person name="Wynne J.W."/>
            <person name="Xiong Z."/>
            <person name="Baker M.L."/>
            <person name="Zhao W."/>
            <person name="Tachedjian M."/>
            <person name="Zhu Y."/>
            <person name="Zhou P."/>
            <person name="Jiang X."/>
            <person name="Ng J."/>
            <person name="Yang L."/>
            <person name="Wu L."/>
            <person name="Xiao J."/>
            <person name="Feng Y."/>
            <person name="Chen Y."/>
            <person name="Sun X."/>
            <person name="Zhang Y."/>
            <person name="Marsh G.A."/>
            <person name="Crameri G."/>
            <person name="Broder C.C."/>
            <person name="Frey K.G."/>
            <person name="Wang L.F."/>
            <person name="Wang J."/>
        </authorList>
    </citation>
    <scope>NUCLEOTIDE SEQUENCE [LARGE SCALE GENOMIC DNA]</scope>
</reference>
<evidence type="ECO:0000313" key="1">
    <source>
        <dbReference type="EMBL" id="ELK05025.1"/>
    </source>
</evidence>
<proteinExistence type="predicted"/>
<dbReference type="AlphaFoldDB" id="L5K0B8"/>
<organism evidence="1 2">
    <name type="scientific">Pteropus alecto</name>
    <name type="common">Black flying fox</name>
    <dbReference type="NCBI Taxonomy" id="9402"/>
    <lineage>
        <taxon>Eukaryota</taxon>
        <taxon>Metazoa</taxon>
        <taxon>Chordata</taxon>
        <taxon>Craniata</taxon>
        <taxon>Vertebrata</taxon>
        <taxon>Euteleostomi</taxon>
        <taxon>Mammalia</taxon>
        <taxon>Eutheria</taxon>
        <taxon>Laurasiatheria</taxon>
        <taxon>Chiroptera</taxon>
        <taxon>Yinpterochiroptera</taxon>
        <taxon>Pteropodoidea</taxon>
        <taxon>Pteropodidae</taxon>
        <taxon>Pteropodinae</taxon>
        <taxon>Pteropus</taxon>
    </lineage>
</organism>
<keyword evidence="2" id="KW-1185">Reference proteome</keyword>
<dbReference type="Proteomes" id="UP000010552">
    <property type="component" value="Unassembled WGS sequence"/>
</dbReference>
<evidence type="ECO:0000313" key="2">
    <source>
        <dbReference type="Proteomes" id="UP000010552"/>
    </source>
</evidence>
<gene>
    <name evidence="1" type="ORF">PAL_GLEAN10005832</name>
</gene>
<accession>L5K0B8</accession>
<dbReference type="InParanoid" id="L5K0B8"/>
<name>L5K0B8_PTEAL</name>
<dbReference type="EMBL" id="KB031050">
    <property type="protein sequence ID" value="ELK05025.1"/>
    <property type="molecule type" value="Genomic_DNA"/>
</dbReference>
<protein>
    <submittedName>
        <fullName evidence="1">Uncharacterized protein</fullName>
    </submittedName>
</protein>
<sequence>MRSEFLGILDSAQSVVDEASSASVGPEGSGQDKLSLLCANFVTRLTFPVMIVDPSCQDVSFAELVLLTLTAWHLVVVVSLLDLSYYWEMFIRDIWEETGLE</sequence>